<dbReference type="Proteomes" id="UP000199048">
    <property type="component" value="Unassembled WGS sequence"/>
</dbReference>
<dbReference type="EMBL" id="FOTK01000030">
    <property type="protein sequence ID" value="SFM41177.1"/>
    <property type="molecule type" value="Genomic_DNA"/>
</dbReference>
<evidence type="ECO:0000313" key="1">
    <source>
        <dbReference type="EMBL" id="SFM41177.1"/>
    </source>
</evidence>
<dbReference type="OrthoDB" id="8003500at2"/>
<protein>
    <submittedName>
        <fullName evidence="1">Uncharacterized protein</fullName>
    </submittedName>
</protein>
<keyword evidence="2" id="KW-1185">Reference proteome</keyword>
<dbReference type="RefSeq" id="WP_092044523.1">
    <property type="nucleotide sequence ID" value="NZ_FOTK01000030.1"/>
</dbReference>
<proteinExistence type="predicted"/>
<reference evidence="2" key="1">
    <citation type="submission" date="2016-10" db="EMBL/GenBank/DDBJ databases">
        <authorList>
            <person name="Varghese N."/>
            <person name="Submissions S."/>
        </authorList>
    </citation>
    <scope>NUCLEOTIDE SEQUENCE [LARGE SCALE GENOMIC DNA]</scope>
    <source>
        <strain evidence="2">BL36</strain>
    </source>
</reference>
<organism evidence="1 2">
    <name type="scientific">Methylobacterium pseudosasicola</name>
    <dbReference type="NCBI Taxonomy" id="582667"/>
    <lineage>
        <taxon>Bacteria</taxon>
        <taxon>Pseudomonadati</taxon>
        <taxon>Pseudomonadota</taxon>
        <taxon>Alphaproteobacteria</taxon>
        <taxon>Hyphomicrobiales</taxon>
        <taxon>Methylobacteriaceae</taxon>
        <taxon>Methylobacterium</taxon>
    </lineage>
</organism>
<evidence type="ECO:0000313" key="2">
    <source>
        <dbReference type="Proteomes" id="UP000199048"/>
    </source>
</evidence>
<accession>A0A1I4QMA5</accession>
<dbReference type="AlphaFoldDB" id="A0A1I4QMA5"/>
<name>A0A1I4QMA5_9HYPH</name>
<dbReference type="STRING" id="582667.SAMN05192568_103064"/>
<sequence>MENTDSLTLIAARIRGACDTYRICGLIGRGCLERVRLIDRLVEAGRIDPVAGVRLAREAEAVAFMLAPIPGGHS</sequence>
<gene>
    <name evidence="1" type="ORF">SAMN05192568_103064</name>
</gene>